<name>A0ACB7S8M4_HYAAI</name>
<organism evidence="1 2">
    <name type="scientific">Hyalomma asiaticum</name>
    <name type="common">Tick</name>
    <dbReference type="NCBI Taxonomy" id="266040"/>
    <lineage>
        <taxon>Eukaryota</taxon>
        <taxon>Metazoa</taxon>
        <taxon>Ecdysozoa</taxon>
        <taxon>Arthropoda</taxon>
        <taxon>Chelicerata</taxon>
        <taxon>Arachnida</taxon>
        <taxon>Acari</taxon>
        <taxon>Parasitiformes</taxon>
        <taxon>Ixodida</taxon>
        <taxon>Ixodoidea</taxon>
        <taxon>Ixodidae</taxon>
        <taxon>Hyalomminae</taxon>
        <taxon>Hyalomma</taxon>
    </lineage>
</organism>
<sequence length="136" mass="15257">MRLVSQDFEFCAFLERGADITIIRESAVPPALVEPHGSVRLVSAFGEEAQARLAMLPLTLAQYTGRRVDIKESMPVLSALTDKLVARTDCLLSEEVWKMLKEQERQEISSLCQRAADHKQVQLEPLGKLSGSRRFT</sequence>
<gene>
    <name evidence="1" type="ORF">HPB50_001641</name>
</gene>
<protein>
    <submittedName>
        <fullName evidence="1">Uncharacterized protein</fullName>
    </submittedName>
</protein>
<evidence type="ECO:0000313" key="2">
    <source>
        <dbReference type="Proteomes" id="UP000821845"/>
    </source>
</evidence>
<reference evidence="1" key="1">
    <citation type="submission" date="2020-05" db="EMBL/GenBank/DDBJ databases">
        <title>Large-scale comparative analyses of tick genomes elucidate their genetic diversity and vector capacities.</title>
        <authorList>
            <person name="Jia N."/>
            <person name="Wang J."/>
            <person name="Shi W."/>
            <person name="Du L."/>
            <person name="Sun Y."/>
            <person name="Zhan W."/>
            <person name="Jiang J."/>
            <person name="Wang Q."/>
            <person name="Zhang B."/>
            <person name="Ji P."/>
            <person name="Sakyi L.B."/>
            <person name="Cui X."/>
            <person name="Yuan T."/>
            <person name="Jiang B."/>
            <person name="Yang W."/>
            <person name="Lam T.T.-Y."/>
            <person name="Chang Q."/>
            <person name="Ding S."/>
            <person name="Wang X."/>
            <person name="Zhu J."/>
            <person name="Ruan X."/>
            <person name="Zhao L."/>
            <person name="Wei J."/>
            <person name="Que T."/>
            <person name="Du C."/>
            <person name="Cheng J."/>
            <person name="Dai P."/>
            <person name="Han X."/>
            <person name="Huang E."/>
            <person name="Gao Y."/>
            <person name="Liu J."/>
            <person name="Shao H."/>
            <person name="Ye R."/>
            <person name="Li L."/>
            <person name="Wei W."/>
            <person name="Wang X."/>
            <person name="Wang C."/>
            <person name="Yang T."/>
            <person name="Huo Q."/>
            <person name="Li W."/>
            <person name="Guo W."/>
            <person name="Chen H."/>
            <person name="Zhou L."/>
            <person name="Ni X."/>
            <person name="Tian J."/>
            <person name="Zhou Y."/>
            <person name="Sheng Y."/>
            <person name="Liu T."/>
            <person name="Pan Y."/>
            <person name="Xia L."/>
            <person name="Li J."/>
            <person name="Zhao F."/>
            <person name="Cao W."/>
        </authorList>
    </citation>
    <scope>NUCLEOTIDE SEQUENCE</scope>
    <source>
        <strain evidence="1">Hyas-2018</strain>
    </source>
</reference>
<dbReference type="Proteomes" id="UP000821845">
    <property type="component" value="Chromosome 5"/>
</dbReference>
<comment type="caution">
    <text evidence="1">The sequence shown here is derived from an EMBL/GenBank/DDBJ whole genome shotgun (WGS) entry which is preliminary data.</text>
</comment>
<dbReference type="EMBL" id="CM023485">
    <property type="protein sequence ID" value="KAH6929512.1"/>
    <property type="molecule type" value="Genomic_DNA"/>
</dbReference>
<evidence type="ECO:0000313" key="1">
    <source>
        <dbReference type="EMBL" id="KAH6929512.1"/>
    </source>
</evidence>
<proteinExistence type="predicted"/>
<accession>A0ACB7S8M4</accession>
<keyword evidence="2" id="KW-1185">Reference proteome</keyword>